<evidence type="ECO:0000256" key="7">
    <source>
        <dbReference type="SAM" id="Phobius"/>
    </source>
</evidence>
<sequence>MHLRGGFFVASQSFLQLNSIFISILIEAIPFVLIGVFISGLIQMFVTEEMMAKIIPKNRFLAVLSGTFAGVLFPACECGIVPIARRLLLKGVPLHAAVAFMLTAPIINPIVLFSTFIAFGNKWDVVFYRGGLAIAVSLIAGLIISYQFKGNQLIENGTHGHHHHVHVSQSFLQKLGGTLRHAVDEFFSVGKYLIIGAFVAAAMQTYIKTSTLLAIGQNDVSSSLVMMGLSFVLSLCSEVDAFIASSFSSTFSLGSLIAFLVFGAMVDIKNLLMMLGIFKKRFVFVLIAYIAVIVLAGSLLVKG</sequence>
<feature type="transmembrane region" description="Helical" evidence="7">
    <location>
        <begin position="219"/>
        <end position="235"/>
    </location>
</feature>
<dbReference type="EMBL" id="JALAXI010000013">
    <property type="protein sequence ID" value="MCY9281361.1"/>
    <property type="molecule type" value="Genomic_DNA"/>
</dbReference>
<dbReference type="PANTHER" id="PTHR34184:SF4">
    <property type="entry name" value="UPF0718 PROTEIN YCGR"/>
    <property type="match status" value="1"/>
</dbReference>
<feature type="transmembrane region" description="Helical" evidence="7">
    <location>
        <begin position="20"/>
        <end position="46"/>
    </location>
</feature>
<dbReference type="InterPro" id="IPR005524">
    <property type="entry name" value="DUF318"/>
</dbReference>
<feature type="transmembrane region" description="Helical" evidence="7">
    <location>
        <begin position="189"/>
        <end position="207"/>
    </location>
</feature>
<evidence type="ECO:0000256" key="6">
    <source>
        <dbReference type="ARBA" id="ARBA00023136"/>
    </source>
</evidence>
<comment type="caution">
    <text evidence="8">The sequence shown here is derived from an EMBL/GenBank/DDBJ whole genome shotgun (WGS) entry which is preliminary data.</text>
</comment>
<comment type="subcellular location">
    <subcellularLocation>
        <location evidence="1">Cell membrane</location>
        <topology evidence="1">Multi-pass membrane protein</topology>
    </subcellularLocation>
</comment>
<feature type="transmembrane region" description="Helical" evidence="7">
    <location>
        <begin position="126"/>
        <end position="148"/>
    </location>
</feature>
<feature type="transmembrane region" description="Helical" evidence="7">
    <location>
        <begin position="58"/>
        <end position="84"/>
    </location>
</feature>
<dbReference type="GO" id="GO:0005886">
    <property type="term" value="C:plasma membrane"/>
    <property type="evidence" value="ECO:0007669"/>
    <property type="project" value="UniProtKB-SubCell"/>
</dbReference>
<evidence type="ECO:0000256" key="2">
    <source>
        <dbReference type="ARBA" id="ARBA00006386"/>
    </source>
</evidence>
<dbReference type="PANTHER" id="PTHR34184">
    <property type="entry name" value="UPF0718 PROTEIN YCGR"/>
    <property type="match status" value="1"/>
</dbReference>
<evidence type="ECO:0000313" key="8">
    <source>
        <dbReference type="EMBL" id="MCY9281361.1"/>
    </source>
</evidence>
<feature type="transmembrane region" description="Helical" evidence="7">
    <location>
        <begin position="282"/>
        <end position="301"/>
    </location>
</feature>
<dbReference type="RefSeq" id="WP_268305585.1">
    <property type="nucleotide sequence ID" value="NZ_JALAJD010000001.1"/>
</dbReference>
<evidence type="ECO:0000256" key="1">
    <source>
        <dbReference type="ARBA" id="ARBA00004651"/>
    </source>
</evidence>
<dbReference type="AlphaFoldDB" id="A0AA90EA33"/>
<protein>
    <submittedName>
        <fullName evidence="8">Permease</fullName>
    </submittedName>
</protein>
<proteinExistence type="inferred from homology"/>
<reference evidence="8" key="1">
    <citation type="submission" date="2022-02" db="EMBL/GenBank/DDBJ databases">
        <title>Crop Bioprotection Bacillus Genome Sequencing.</title>
        <authorList>
            <person name="Dunlap C."/>
        </authorList>
    </citation>
    <scope>NUCLEOTIDE SEQUENCE</scope>
    <source>
        <strain evidence="8">T20C14</strain>
    </source>
</reference>
<dbReference type="InterPro" id="IPR052923">
    <property type="entry name" value="UPF0718"/>
</dbReference>
<dbReference type="Pfam" id="PF03773">
    <property type="entry name" value="ArsP_1"/>
    <property type="match status" value="1"/>
</dbReference>
<evidence type="ECO:0000313" key="9">
    <source>
        <dbReference type="Proteomes" id="UP001066455"/>
    </source>
</evidence>
<evidence type="ECO:0000256" key="5">
    <source>
        <dbReference type="ARBA" id="ARBA00022989"/>
    </source>
</evidence>
<evidence type="ECO:0000256" key="4">
    <source>
        <dbReference type="ARBA" id="ARBA00022692"/>
    </source>
</evidence>
<evidence type="ECO:0000256" key="3">
    <source>
        <dbReference type="ARBA" id="ARBA00022475"/>
    </source>
</evidence>
<keyword evidence="4 7" id="KW-0812">Transmembrane</keyword>
<accession>A0AA90EA33</accession>
<name>A0AA90EA33_9BACI</name>
<dbReference type="Proteomes" id="UP001066455">
    <property type="component" value="Unassembled WGS sequence"/>
</dbReference>
<comment type="similarity">
    <text evidence="2">Belongs to the UPF0718 family.</text>
</comment>
<keyword evidence="3" id="KW-1003">Cell membrane</keyword>
<gene>
    <name evidence="8" type="ORF">MOE73_14950</name>
</gene>
<keyword evidence="6 7" id="KW-0472">Membrane</keyword>
<organism evidence="8 9">
    <name type="scientific">Bacillus haynesii</name>
    <dbReference type="NCBI Taxonomy" id="1925021"/>
    <lineage>
        <taxon>Bacteria</taxon>
        <taxon>Bacillati</taxon>
        <taxon>Bacillota</taxon>
        <taxon>Bacilli</taxon>
        <taxon>Bacillales</taxon>
        <taxon>Bacillaceae</taxon>
        <taxon>Bacillus</taxon>
    </lineage>
</organism>
<feature type="transmembrane region" description="Helical" evidence="7">
    <location>
        <begin position="96"/>
        <end position="119"/>
    </location>
</feature>
<keyword evidence="5 7" id="KW-1133">Transmembrane helix</keyword>